<reference evidence="2 3" key="1">
    <citation type="submission" date="2018-08" db="EMBL/GenBank/DDBJ databases">
        <title>Erythrobacter zhengii sp.nov., a bacterium isolated from deep-sea sediment.</title>
        <authorList>
            <person name="Fang C."/>
            <person name="Wu Y.-H."/>
            <person name="Sun C."/>
            <person name="Wang H."/>
            <person name="Cheng H."/>
            <person name="Meng F.-X."/>
            <person name="Wang C.-S."/>
            <person name="Xu X.-W."/>
        </authorList>
    </citation>
    <scope>NUCLEOTIDE SEQUENCE [LARGE SCALE GENOMIC DNA]</scope>
    <source>
        <strain evidence="2 3">V18</strain>
    </source>
</reference>
<proteinExistence type="predicted"/>
<dbReference type="RefSeq" id="WP_119584994.1">
    <property type="nucleotide sequence ID" value="NZ_CAWODQ010000012.1"/>
</dbReference>
<dbReference type="EMBL" id="QXFL01000002">
    <property type="protein sequence ID" value="RIV87502.1"/>
    <property type="molecule type" value="Genomic_DNA"/>
</dbReference>
<evidence type="ECO:0000313" key="3">
    <source>
        <dbReference type="Proteomes" id="UP000286576"/>
    </source>
</evidence>
<keyword evidence="3" id="KW-1185">Reference proteome</keyword>
<comment type="caution">
    <text evidence="2">The sequence shown here is derived from an EMBL/GenBank/DDBJ whole genome shotgun (WGS) entry which is preliminary data.</text>
</comment>
<organism evidence="2 3">
    <name type="scientific">Aurantiacibacter zhengii</name>
    <dbReference type="NCBI Taxonomy" id="2307003"/>
    <lineage>
        <taxon>Bacteria</taxon>
        <taxon>Pseudomonadati</taxon>
        <taxon>Pseudomonadota</taxon>
        <taxon>Alphaproteobacteria</taxon>
        <taxon>Sphingomonadales</taxon>
        <taxon>Erythrobacteraceae</taxon>
        <taxon>Aurantiacibacter</taxon>
    </lineage>
</organism>
<evidence type="ECO:0000313" key="2">
    <source>
        <dbReference type="EMBL" id="RIV87502.1"/>
    </source>
</evidence>
<dbReference type="AlphaFoldDB" id="A0A418NTM7"/>
<feature type="compositionally biased region" description="Polar residues" evidence="1">
    <location>
        <begin position="239"/>
        <end position="251"/>
    </location>
</feature>
<sequence>MAASLMAVARQILTGWLAGELSPFLSGRIETEQYRYGLDTCENFIPTIEGPLVKRSGFAMIREADPTSTWLTAFRRLVTQEYVVEWGEEKARFYTNGGRIETEPGVAYEITTPYAAADAPTLSLQQSFDRQYIAHGDYAPGALRRDGAALFTIETLELKNGPFADPNGDESVTVYASSASGTATLTANSALFDAGMVGSPVMLEAIDFGDIVSWASGMKDIAIGDKCYNEDKVYQAATAGNTGDTQPTHSEGSYYDGANSNDVLNDTGPYGVKWTYLHDRFGVGTITAVASGTSATVSVTRRMPDGVVGSGNATWRWRLGAFNAFHGWPHLNVLHAGRLIYLKGYDIVGSVVGDYGGGRVNFATFSNLGRLAPDLAFRRQIATEDAPIWVAKDRQLIVGTPTRELAIGPVNAAAALSGENIEAQDQSSYGSEAVAPVQLGTETIFVQRGGKRLRAADFDFARDRYDAADLTAAAKHIGGSAGFIQLAFQREPEAMIYAVSGDGHIAAHPKSRLEIKGFGRFVLGGGARVLSAVSIAADDGRTEELWVLVQREDGSGATVKEVWKQEPLRQLGTAQEEQFFVDGGVRIAASAGQTEFTGLDHLANQDVAVLAAGGVVPGQSVDGNGVLTLPATSVPGDRAFTVIVGLPFTATAVGLRPNIQLRGGQSSQGVKQRLVYLTLRLLETMGIKVGTPDPDDPLEPIIDREADDFMDEPIPLKTGDYGGEVDADFDRDGRPRWVSDDPVAAVVTASILKMEVDEKDV</sequence>
<dbReference type="OrthoDB" id="5438497at2"/>
<name>A0A418NTM7_9SPHN</name>
<evidence type="ECO:0008006" key="4">
    <source>
        <dbReference type="Google" id="ProtNLM"/>
    </source>
</evidence>
<evidence type="ECO:0000256" key="1">
    <source>
        <dbReference type="SAM" id="MobiDB-lite"/>
    </source>
</evidence>
<feature type="region of interest" description="Disordered" evidence="1">
    <location>
        <begin position="239"/>
        <end position="258"/>
    </location>
</feature>
<dbReference type="Proteomes" id="UP000286576">
    <property type="component" value="Unassembled WGS sequence"/>
</dbReference>
<gene>
    <name evidence="2" type="ORF">D2V07_03890</name>
</gene>
<protein>
    <recommendedName>
        <fullName evidence="4">Ubiquitin-activating enzyme E1 FCCH domain-containing protein</fullName>
    </recommendedName>
</protein>
<accession>A0A418NTM7</accession>